<sequence>MRSVFNLSSGRSAMRPLLKQNADRVLAARLWPSAALFVALLILPVLQAHAQQDLLEDLEDVSPIHRAYGFDLLDADALVACMQQEKSLKQEEQGIETMGRSVQQVGKLYNDLRQYMHGLTNPTPQTKMLYDLLHRSSLLVGENFNAIDGERKKRIEQFQVDVMRYESRCRNRRIEEGQMEEAMTRMQRMQRGGLPQQRPQPIRPAQVLKPAEPPAARTEPAQAPQPVRETTPVVDIAQAEPEPRSGVQQPRDATEAVTQAAVATPPKAVSAQRAARAPIAAQRPAQLEKPQIAVAVAAVSKSQFIYLGSFSSQDKRDRAKQEASNMLQDMDAQFVEKSLYNGQITRLYFGPLENEMAQLALAVVRKNIWLQQSRLVAIPR</sequence>
<reference evidence="2" key="1">
    <citation type="submission" date="2015-04" db="EMBL/GenBank/DDBJ databases">
        <authorList>
            <person name="Syromyatnikov M.Y."/>
            <person name="Popov V.N."/>
        </authorList>
    </citation>
    <scope>NUCLEOTIDE SEQUENCE</scope>
    <source>
        <strain evidence="2">MO-1</strain>
    </source>
</reference>
<dbReference type="EMBL" id="LO017727">
    <property type="protein sequence ID" value="CRH07430.1"/>
    <property type="molecule type" value="Genomic_DNA"/>
</dbReference>
<evidence type="ECO:0000256" key="1">
    <source>
        <dbReference type="SAM" id="MobiDB-lite"/>
    </source>
</evidence>
<dbReference type="AlphaFoldDB" id="A0A1S7LKN5"/>
<name>A0A1S7LKN5_MAGMO</name>
<accession>A0A1S7LKN5</accession>
<proteinExistence type="predicted"/>
<feature type="compositionally biased region" description="Low complexity" evidence="1">
    <location>
        <begin position="214"/>
        <end position="226"/>
    </location>
</feature>
<evidence type="ECO:0000313" key="2">
    <source>
        <dbReference type="EMBL" id="CRH07430.1"/>
    </source>
</evidence>
<organism evidence="2">
    <name type="scientific">Magnetococcus massalia (strain MO-1)</name>
    <dbReference type="NCBI Taxonomy" id="451514"/>
    <lineage>
        <taxon>Bacteria</taxon>
        <taxon>Pseudomonadati</taxon>
        <taxon>Pseudomonadota</taxon>
        <taxon>Magnetococcia</taxon>
        <taxon>Magnetococcales</taxon>
        <taxon>Magnetococcaceae</taxon>
        <taxon>Magnetococcus</taxon>
    </lineage>
</organism>
<feature type="region of interest" description="Disordered" evidence="1">
    <location>
        <begin position="209"/>
        <end position="229"/>
    </location>
</feature>
<gene>
    <name evidence="2" type="ORF">MAGMO_3293</name>
</gene>
<protein>
    <submittedName>
        <fullName evidence="2">Uncharacterized protein</fullName>
    </submittedName>
</protein>